<feature type="compositionally biased region" description="Acidic residues" evidence="1">
    <location>
        <begin position="1"/>
        <end position="14"/>
    </location>
</feature>
<dbReference type="Proteomes" id="UP000298390">
    <property type="component" value="Unassembled WGS sequence"/>
</dbReference>
<comment type="caution">
    <text evidence="2">The sequence shown here is derived from an EMBL/GenBank/DDBJ whole genome shotgun (WGS) entry which is preliminary data.</text>
</comment>
<reference evidence="2 3" key="1">
    <citation type="submission" date="2019-01" db="EMBL/GenBank/DDBJ databases">
        <title>Genome sequencing of the rare red list fungi Fomitopsis rosea.</title>
        <authorList>
            <person name="Buettner E."/>
            <person name="Kellner H."/>
        </authorList>
    </citation>
    <scope>NUCLEOTIDE SEQUENCE [LARGE SCALE GENOMIC DNA]</scope>
    <source>
        <strain evidence="2 3">DSM 105464</strain>
    </source>
</reference>
<accession>A0A4Y9YK17</accession>
<feature type="region of interest" description="Disordered" evidence="1">
    <location>
        <begin position="1"/>
        <end position="68"/>
    </location>
</feature>
<dbReference type="EMBL" id="SEKV01000214">
    <property type="protein sequence ID" value="TFY61289.1"/>
    <property type="molecule type" value="Genomic_DNA"/>
</dbReference>
<evidence type="ECO:0000313" key="3">
    <source>
        <dbReference type="Proteomes" id="UP000298390"/>
    </source>
</evidence>
<proteinExistence type="predicted"/>
<protein>
    <submittedName>
        <fullName evidence="2">Uncharacterized protein</fullName>
    </submittedName>
</protein>
<evidence type="ECO:0000313" key="2">
    <source>
        <dbReference type="EMBL" id="TFY61289.1"/>
    </source>
</evidence>
<gene>
    <name evidence="2" type="ORF">EVJ58_g4611</name>
</gene>
<dbReference type="AlphaFoldDB" id="A0A4Y9YK17"/>
<evidence type="ECO:0000256" key="1">
    <source>
        <dbReference type="SAM" id="MobiDB-lite"/>
    </source>
</evidence>
<name>A0A4Y9YK17_9APHY</name>
<sequence>MDIDDISAFLDDDTWQLPPSSPAAAFSSIPGEGVQPVETNPTSRDGSGSPRTTPHSSPSPEPHEAQDVLRRVDNQRHASPASPEGQPQGALHTTAPWRREADLQFLDAQAAAKRLKPEAKEQLRRYILAPDGQRAVMAYATSLSIAQSLGALAAPDAPWVIPEAMKTNINKYVIRLLLSSEIGVYDGELPVNKVMSLVEAKILTGTNLAQARDADDGKWNKMEDWARYCLTQRKGEIKKRIERSFDRHEFVNPAPYKNGKDIIKLVKGIIKIGSKSVKHTGVVATAALCSRFAVLRDVLKNNPDKEEYWSLVDEALRKIRTKGKGNDIATSRIVQVFLDKDRKYWPGPELSTLSKNRPTRDQTDINDFARSLSTALTPTIGSSSSSVQT</sequence>
<feature type="compositionally biased region" description="Low complexity" evidence="1">
    <location>
        <begin position="46"/>
        <end position="58"/>
    </location>
</feature>
<organism evidence="2 3">
    <name type="scientific">Rhodofomes roseus</name>
    <dbReference type="NCBI Taxonomy" id="34475"/>
    <lineage>
        <taxon>Eukaryota</taxon>
        <taxon>Fungi</taxon>
        <taxon>Dikarya</taxon>
        <taxon>Basidiomycota</taxon>
        <taxon>Agaricomycotina</taxon>
        <taxon>Agaricomycetes</taxon>
        <taxon>Polyporales</taxon>
        <taxon>Rhodofomes</taxon>
    </lineage>
</organism>